<proteinExistence type="predicted"/>
<evidence type="ECO:0000313" key="2">
    <source>
        <dbReference type="Proteomes" id="UP000475117"/>
    </source>
</evidence>
<dbReference type="EMBL" id="CP066776">
    <property type="protein sequence ID" value="QQL44382.1"/>
    <property type="molecule type" value="Genomic_DNA"/>
</dbReference>
<dbReference type="KEGG" id="soa:G3M56_010870"/>
<dbReference type="Proteomes" id="UP000475117">
    <property type="component" value="Chromosome"/>
</dbReference>
<reference evidence="1 2" key="1">
    <citation type="submission" date="2020-12" db="EMBL/GenBank/DDBJ databases">
        <title>Sulforoseuscoccus oceanibium gen. nov., sp. nov., a representative of the phylum Verrucomicrobia with special cytoplasmic membrane, and proposal of Sulforoseuscoccusaceae fam. nov.</title>
        <authorList>
            <person name="Xi F."/>
        </authorList>
    </citation>
    <scope>NUCLEOTIDE SEQUENCE [LARGE SCALE GENOMIC DNA]</scope>
    <source>
        <strain evidence="1 2">T37</strain>
    </source>
</reference>
<organism evidence="1 2">
    <name type="scientific">Sulfuriroseicoccus oceanibius</name>
    <dbReference type="NCBI Taxonomy" id="2707525"/>
    <lineage>
        <taxon>Bacteria</taxon>
        <taxon>Pseudomonadati</taxon>
        <taxon>Verrucomicrobiota</taxon>
        <taxon>Verrucomicrobiia</taxon>
        <taxon>Verrucomicrobiales</taxon>
        <taxon>Verrucomicrobiaceae</taxon>
        <taxon>Sulfuriroseicoccus</taxon>
    </lineage>
</organism>
<name>A0A6B3L0M3_9BACT</name>
<sequence length="217" mass="23615">MATLRPYPPIQEKKSQKKIKVRSGGALGNFVILGMLVITAMLGYAAYLMMQPEDLADVEGYVSGEVPAGEVTNLMYRLENAGGVEQVITESELNAYVARRVDFEQTGALADAAEFNGVAVRLKPGLMEVIFDRTIRGMQRTVAVHVSVDFEGDNRKIGYQAVRFGQLELPAGRGTVGLVKPALDSLVNAMSSELGMIERIDDIRVEDGQLVLVPQTL</sequence>
<protein>
    <submittedName>
        <fullName evidence="1">Uncharacterized protein</fullName>
    </submittedName>
</protein>
<dbReference type="RefSeq" id="WP_164362049.1">
    <property type="nucleotide sequence ID" value="NZ_CP066776.1"/>
</dbReference>
<accession>A0A6B3L0M3</accession>
<gene>
    <name evidence="1" type="ORF">G3M56_010870</name>
</gene>
<keyword evidence="2" id="KW-1185">Reference proteome</keyword>
<dbReference type="AlphaFoldDB" id="A0A6B3L0M3"/>
<evidence type="ECO:0000313" key="1">
    <source>
        <dbReference type="EMBL" id="QQL44382.1"/>
    </source>
</evidence>